<keyword evidence="1" id="KW-0812">Transmembrane</keyword>
<keyword evidence="1" id="KW-1133">Transmembrane helix</keyword>
<feature type="transmembrane region" description="Helical" evidence="1">
    <location>
        <begin position="44"/>
        <end position="63"/>
    </location>
</feature>
<gene>
    <name evidence="2" type="ORF">RJ641_013128</name>
</gene>
<proteinExistence type="predicted"/>
<evidence type="ECO:0000256" key="1">
    <source>
        <dbReference type="SAM" id="Phobius"/>
    </source>
</evidence>
<protein>
    <submittedName>
        <fullName evidence="2">Uncharacterized protein</fullName>
    </submittedName>
</protein>
<sequence>MESSSPSPSPSSSLSSRLQYWLVEHPVAREFEWKKGITFGSSPLFLSLTVFTYLSLTFFLSHFKFRSLSLPSSSPLLRLISTVHNLFFLSLSLIMAGGKSTAVVPPRLSSRGGGSDVLRVVEHGAVSVPHRAGDQRQRAHANEEEKEKGARGYGVGVLIVFSISLCSPSSSIFIPRIMGMGMGMAKRINGCDFF</sequence>
<evidence type="ECO:0000313" key="3">
    <source>
        <dbReference type="Proteomes" id="UP001370490"/>
    </source>
</evidence>
<dbReference type="AlphaFoldDB" id="A0AAN8ZL53"/>
<dbReference type="EMBL" id="JBAMMX010000002">
    <property type="protein sequence ID" value="KAK6945584.1"/>
    <property type="molecule type" value="Genomic_DNA"/>
</dbReference>
<keyword evidence="1" id="KW-0472">Membrane</keyword>
<dbReference type="Proteomes" id="UP001370490">
    <property type="component" value="Unassembled WGS sequence"/>
</dbReference>
<accession>A0AAN8ZL53</accession>
<feature type="transmembrane region" description="Helical" evidence="1">
    <location>
        <begin position="153"/>
        <end position="174"/>
    </location>
</feature>
<keyword evidence="3" id="KW-1185">Reference proteome</keyword>
<name>A0AAN8ZL53_9MAGN</name>
<reference evidence="2 3" key="1">
    <citation type="submission" date="2023-12" db="EMBL/GenBank/DDBJ databases">
        <title>A high-quality genome assembly for Dillenia turbinata (Dilleniales).</title>
        <authorList>
            <person name="Chanderbali A."/>
        </authorList>
    </citation>
    <scope>NUCLEOTIDE SEQUENCE [LARGE SCALE GENOMIC DNA]</scope>
    <source>
        <strain evidence="2">LSX21</strain>
        <tissue evidence="2">Leaf</tissue>
    </source>
</reference>
<feature type="transmembrane region" description="Helical" evidence="1">
    <location>
        <begin position="75"/>
        <end position="96"/>
    </location>
</feature>
<comment type="caution">
    <text evidence="2">The sequence shown here is derived from an EMBL/GenBank/DDBJ whole genome shotgun (WGS) entry which is preliminary data.</text>
</comment>
<evidence type="ECO:0000313" key="2">
    <source>
        <dbReference type="EMBL" id="KAK6945584.1"/>
    </source>
</evidence>
<organism evidence="2 3">
    <name type="scientific">Dillenia turbinata</name>
    <dbReference type="NCBI Taxonomy" id="194707"/>
    <lineage>
        <taxon>Eukaryota</taxon>
        <taxon>Viridiplantae</taxon>
        <taxon>Streptophyta</taxon>
        <taxon>Embryophyta</taxon>
        <taxon>Tracheophyta</taxon>
        <taxon>Spermatophyta</taxon>
        <taxon>Magnoliopsida</taxon>
        <taxon>eudicotyledons</taxon>
        <taxon>Gunneridae</taxon>
        <taxon>Pentapetalae</taxon>
        <taxon>Dilleniales</taxon>
        <taxon>Dilleniaceae</taxon>
        <taxon>Dillenia</taxon>
    </lineage>
</organism>